<proteinExistence type="predicted"/>
<evidence type="ECO:0000313" key="2">
    <source>
        <dbReference type="Proteomes" id="UP001519325"/>
    </source>
</evidence>
<dbReference type="PANTHER" id="PTHR35569:SF1">
    <property type="entry name" value="CYANAMIDE HYDRATASE DDI2-RELATED"/>
    <property type="match status" value="1"/>
</dbReference>
<dbReference type="RefSeq" id="WP_209896548.1">
    <property type="nucleotide sequence ID" value="NZ_JAGGMR010000001.1"/>
</dbReference>
<comment type="caution">
    <text evidence="1">The sequence shown here is derived from an EMBL/GenBank/DDBJ whole genome shotgun (WGS) entry which is preliminary data.</text>
</comment>
<dbReference type="PANTHER" id="PTHR35569">
    <property type="entry name" value="CYANAMIDE HYDRATASE DDI2-RELATED"/>
    <property type="match status" value="1"/>
</dbReference>
<dbReference type="InterPro" id="IPR006311">
    <property type="entry name" value="TAT_signal"/>
</dbReference>
<evidence type="ECO:0000313" key="1">
    <source>
        <dbReference type="EMBL" id="MBP2193264.1"/>
    </source>
</evidence>
<dbReference type="PROSITE" id="PS51318">
    <property type="entry name" value="TAT"/>
    <property type="match status" value="1"/>
</dbReference>
<keyword evidence="2" id="KW-1185">Reference proteome</keyword>
<dbReference type="SUPFAM" id="SSF109604">
    <property type="entry name" value="HD-domain/PDEase-like"/>
    <property type="match status" value="1"/>
</dbReference>
<organism evidence="1 2">
    <name type="scientific">Nocardia goodfellowii</name>
    <dbReference type="NCBI Taxonomy" id="882446"/>
    <lineage>
        <taxon>Bacteria</taxon>
        <taxon>Bacillati</taxon>
        <taxon>Actinomycetota</taxon>
        <taxon>Actinomycetes</taxon>
        <taxon>Mycobacteriales</taxon>
        <taxon>Nocardiaceae</taxon>
        <taxon>Nocardia</taxon>
    </lineage>
</organism>
<evidence type="ECO:0008006" key="3">
    <source>
        <dbReference type="Google" id="ProtNLM"/>
    </source>
</evidence>
<dbReference type="Gene3D" id="1.10.3210.10">
    <property type="entry name" value="Hypothetical protein af1432"/>
    <property type="match status" value="1"/>
</dbReference>
<dbReference type="EMBL" id="JAGGMR010000001">
    <property type="protein sequence ID" value="MBP2193264.1"/>
    <property type="molecule type" value="Genomic_DNA"/>
</dbReference>
<accession>A0ABS4QNH5</accession>
<dbReference type="Proteomes" id="UP001519325">
    <property type="component" value="Unassembled WGS sequence"/>
</dbReference>
<name>A0ABS4QNH5_9NOCA</name>
<reference evidence="1 2" key="1">
    <citation type="submission" date="2021-03" db="EMBL/GenBank/DDBJ databases">
        <title>Sequencing the genomes of 1000 actinobacteria strains.</title>
        <authorList>
            <person name="Klenk H.-P."/>
        </authorList>
    </citation>
    <scope>NUCLEOTIDE SEQUENCE [LARGE SCALE GENOMIC DNA]</scope>
    <source>
        <strain evidence="1 2">DSM 45516</strain>
    </source>
</reference>
<gene>
    <name evidence="1" type="ORF">BJ987_006165</name>
</gene>
<protein>
    <recommendedName>
        <fullName evidence="3">HD domain-containing protein</fullName>
    </recommendedName>
</protein>
<sequence length="244" mass="26353">MSLSRRAAIAAGIAGTAAVSMPTRARANADPLALPATPLADDALRMITGALEPHLRNHSVRGFLFGRAVSAERGLRPGTDYDEETMFLICALHDLGLSERANGAQRFEMDGADYAAQYLEARGITDDRVDIIWDAIAAHTSGFSDSPVYRRRRPAEIWISVTGIGLDLSGGPEDLPPGFADHVHAVYPRLGGVRALTASVERQVVADPRKAPPGSLPGEILRLRHPELAPFSWDTVLETNRWGD</sequence>